<dbReference type="SUPFAM" id="SSF51120">
    <property type="entry name" value="beta-Roll"/>
    <property type="match status" value="3"/>
</dbReference>
<accession>A0A840ZL21</accession>
<dbReference type="InterPro" id="IPR003995">
    <property type="entry name" value="RTX_toxin_determinant-A"/>
</dbReference>
<name>A0A840ZL21_9HYPH</name>
<evidence type="ECO:0000256" key="6">
    <source>
        <dbReference type="ARBA" id="ARBA00022670"/>
    </source>
</evidence>
<dbReference type="Gene3D" id="2.150.10.10">
    <property type="entry name" value="Serralysin-like metalloprotease, C-terminal"/>
    <property type="match status" value="5"/>
</dbReference>
<keyword evidence="8" id="KW-0677">Repeat</keyword>
<dbReference type="InterPro" id="IPR024079">
    <property type="entry name" value="MetalloPept_cat_dom_sf"/>
</dbReference>
<evidence type="ECO:0000256" key="2">
    <source>
        <dbReference type="ARBA" id="ARBA00004613"/>
    </source>
</evidence>
<evidence type="ECO:0000256" key="3">
    <source>
        <dbReference type="ARBA" id="ARBA00009490"/>
    </source>
</evidence>
<evidence type="ECO:0000256" key="10">
    <source>
        <dbReference type="ARBA" id="ARBA00022833"/>
    </source>
</evidence>
<dbReference type="PRINTS" id="PR01488">
    <property type="entry name" value="RTXTOXINA"/>
</dbReference>
<dbReference type="InterPro" id="IPR011049">
    <property type="entry name" value="Serralysin-like_metalloprot_C"/>
</dbReference>
<dbReference type="GO" id="GO:0008270">
    <property type="term" value="F:zinc ion binding"/>
    <property type="evidence" value="ECO:0007669"/>
    <property type="project" value="InterPro"/>
</dbReference>
<dbReference type="InterPro" id="IPR050557">
    <property type="entry name" value="RTX_toxin/Mannuronan_C5-epim"/>
</dbReference>
<dbReference type="PANTHER" id="PTHR38340:SF1">
    <property type="entry name" value="S-LAYER PROTEIN"/>
    <property type="match status" value="1"/>
</dbReference>
<dbReference type="Pfam" id="PF00413">
    <property type="entry name" value="Peptidase_M10"/>
    <property type="match status" value="1"/>
</dbReference>
<dbReference type="GO" id="GO:0031012">
    <property type="term" value="C:extracellular matrix"/>
    <property type="evidence" value="ECO:0007669"/>
    <property type="project" value="InterPro"/>
</dbReference>
<evidence type="ECO:0000256" key="11">
    <source>
        <dbReference type="ARBA" id="ARBA00023026"/>
    </source>
</evidence>
<gene>
    <name evidence="15" type="ORF">HNR00_002226</name>
</gene>
<evidence type="ECO:0000256" key="4">
    <source>
        <dbReference type="ARBA" id="ARBA00022525"/>
    </source>
</evidence>
<proteinExistence type="inferred from homology"/>
<keyword evidence="11" id="KW-0843">Virulence</keyword>
<evidence type="ECO:0000313" key="16">
    <source>
        <dbReference type="Proteomes" id="UP000583454"/>
    </source>
</evidence>
<comment type="similarity">
    <text evidence="3">Belongs to the peptidase M10B family.</text>
</comment>
<dbReference type="InterPro" id="IPR018511">
    <property type="entry name" value="Hemolysin-typ_Ca-bd_CS"/>
</dbReference>
<dbReference type="PRINTS" id="PR00313">
    <property type="entry name" value="CABNDNGRPT"/>
</dbReference>
<protein>
    <submittedName>
        <fullName evidence="15">Ca2+-binding RTX toxin-like protein</fullName>
    </submittedName>
</protein>
<keyword evidence="6" id="KW-0645">Protease</keyword>
<dbReference type="PANTHER" id="PTHR38340">
    <property type="entry name" value="S-LAYER PROTEIN"/>
    <property type="match status" value="1"/>
</dbReference>
<dbReference type="InterPro" id="IPR034033">
    <property type="entry name" value="Serralysin-like"/>
</dbReference>
<dbReference type="GO" id="GO:0016020">
    <property type="term" value="C:membrane"/>
    <property type="evidence" value="ECO:0007669"/>
    <property type="project" value="UniProtKB-SubCell"/>
</dbReference>
<keyword evidence="7" id="KW-0479">Metal-binding</keyword>
<dbReference type="GO" id="GO:0090729">
    <property type="term" value="F:toxin activity"/>
    <property type="evidence" value="ECO:0007669"/>
    <property type="project" value="UniProtKB-KW"/>
</dbReference>
<organism evidence="15 16">
    <name type="scientific">Methylorubrum rhodinum</name>
    <dbReference type="NCBI Taxonomy" id="29428"/>
    <lineage>
        <taxon>Bacteria</taxon>
        <taxon>Pseudomonadati</taxon>
        <taxon>Pseudomonadota</taxon>
        <taxon>Alphaproteobacteria</taxon>
        <taxon>Hyphomicrobiales</taxon>
        <taxon>Methylobacteriaceae</taxon>
        <taxon>Methylorubrum</taxon>
    </lineage>
</organism>
<keyword evidence="16" id="KW-1185">Reference proteome</keyword>
<keyword evidence="9" id="KW-0378">Hydrolase</keyword>
<evidence type="ECO:0000256" key="5">
    <source>
        <dbReference type="ARBA" id="ARBA00022656"/>
    </source>
</evidence>
<dbReference type="Pfam" id="PF00353">
    <property type="entry name" value="HemolysinCabind"/>
    <property type="match status" value="7"/>
</dbReference>
<feature type="domain" description="Peptidase metallopeptidase" evidence="14">
    <location>
        <begin position="34"/>
        <end position="204"/>
    </location>
</feature>
<keyword evidence="12" id="KW-0472">Membrane</keyword>
<dbReference type="SMART" id="SM00235">
    <property type="entry name" value="ZnMc"/>
    <property type="match status" value="1"/>
</dbReference>
<evidence type="ECO:0000256" key="9">
    <source>
        <dbReference type="ARBA" id="ARBA00022801"/>
    </source>
</evidence>
<dbReference type="AlphaFoldDB" id="A0A840ZL21"/>
<dbReference type="GO" id="GO:0005509">
    <property type="term" value="F:calcium ion binding"/>
    <property type="evidence" value="ECO:0007669"/>
    <property type="project" value="InterPro"/>
</dbReference>
<dbReference type="GO" id="GO:0006508">
    <property type="term" value="P:proteolysis"/>
    <property type="evidence" value="ECO:0007669"/>
    <property type="project" value="UniProtKB-KW"/>
</dbReference>
<feature type="compositionally biased region" description="Low complexity" evidence="13">
    <location>
        <begin position="340"/>
        <end position="354"/>
    </location>
</feature>
<dbReference type="CDD" id="cd04277">
    <property type="entry name" value="ZnMc_serralysin_like"/>
    <property type="match status" value="1"/>
</dbReference>
<evidence type="ECO:0000256" key="12">
    <source>
        <dbReference type="ARBA" id="ARBA00023136"/>
    </source>
</evidence>
<evidence type="ECO:0000256" key="7">
    <source>
        <dbReference type="ARBA" id="ARBA00022723"/>
    </source>
</evidence>
<dbReference type="GO" id="GO:0005576">
    <property type="term" value="C:extracellular region"/>
    <property type="evidence" value="ECO:0007669"/>
    <property type="project" value="UniProtKB-SubCell"/>
</dbReference>
<evidence type="ECO:0000259" key="14">
    <source>
        <dbReference type="SMART" id="SM00235"/>
    </source>
</evidence>
<dbReference type="InterPro" id="IPR006026">
    <property type="entry name" value="Peptidase_Metallo"/>
</dbReference>
<evidence type="ECO:0000313" key="15">
    <source>
        <dbReference type="EMBL" id="MBB5757513.1"/>
    </source>
</evidence>
<dbReference type="EMBL" id="JACHOP010000007">
    <property type="protein sequence ID" value="MBB5757513.1"/>
    <property type="molecule type" value="Genomic_DNA"/>
</dbReference>
<sequence>MVSYVSDYRALLSGESWWGAVPTGKSTVITYSFETRVFDHLKTPTYSDAFRNSFKPLTAAQKAVTLAALKQFDDASGLQFVEVAAGQGDIRFANYDLSKDPTQSTAAGYAYYPGVTIGADWSNINDVGGDVFLDDSTMTYRSEDMLHIILHEIGHGLGLKHPFEGDIRLNATVDNTKQTVMSYTGYDPKLGPIDIAALRVLYGDDASDGKHIASWSWNAATATMTQTGGEGADTIRGVSTADVIRGMGGRDVIVGGKGNDRLDGGAGNDSLFGGADNDTLDGGADNDLLDGADGNDILNGGTGNDTLNGWAGIDALNGGAGDDTLDGGDGNDTLKGGDGNDTLNGRTGTNTLLGEAGNDMLHGGASVDTMDGGTGDDRVSGWDGDDVLAGGTGRDLLWGGNGNDRVSGGDGDDEVQGEAGNDTLAGDAGKDNLWGHAGNDRLSGGLGDDFINGGADIDTADYSATTRGIVANLGPTISEFVNGTWIWYNAKGAEIGLDVLVEVENVIGGKGADTLTGNGGANALDGRGGADRLTGGAGNDTYAVDNAGDRVFEARGQGVDTIIATGSFTLAAGQEIETLRFGTTGTTVLTLRGNEFGQTLIGNGGANALDGALGNDILTGGKGGDSFLFATKLGTANVDRITDFAVEDTVQLAKSVFAALGAGTLAGTAFKNISKAAADADDRILYKQSTGELFYDADGSGKAAAVKFAMFDNKAALTASDFFVV</sequence>
<feature type="region of interest" description="Disordered" evidence="13">
    <location>
        <begin position="327"/>
        <end position="428"/>
    </location>
</feature>
<dbReference type="GO" id="GO:0004222">
    <property type="term" value="F:metalloendopeptidase activity"/>
    <property type="evidence" value="ECO:0007669"/>
    <property type="project" value="InterPro"/>
</dbReference>
<dbReference type="RefSeq" id="WP_183569138.1">
    <property type="nucleotide sequence ID" value="NZ_JACHOP010000007.1"/>
</dbReference>
<evidence type="ECO:0000256" key="8">
    <source>
        <dbReference type="ARBA" id="ARBA00022737"/>
    </source>
</evidence>
<comment type="caution">
    <text evidence="15">The sequence shown here is derived from an EMBL/GenBank/DDBJ whole genome shotgun (WGS) entry which is preliminary data.</text>
</comment>
<reference evidence="15 16" key="1">
    <citation type="submission" date="2020-08" db="EMBL/GenBank/DDBJ databases">
        <title>Genomic Encyclopedia of Type Strains, Phase IV (KMG-IV): sequencing the most valuable type-strain genomes for metagenomic binning, comparative biology and taxonomic classification.</title>
        <authorList>
            <person name="Goeker M."/>
        </authorList>
    </citation>
    <scope>NUCLEOTIDE SEQUENCE [LARGE SCALE GENOMIC DNA]</scope>
    <source>
        <strain evidence="15 16">DSM 2163</strain>
    </source>
</reference>
<keyword evidence="10" id="KW-0862">Zinc</keyword>
<evidence type="ECO:0000256" key="13">
    <source>
        <dbReference type="SAM" id="MobiDB-lite"/>
    </source>
</evidence>
<keyword evidence="4" id="KW-0964">Secreted</keyword>
<evidence type="ECO:0000256" key="1">
    <source>
        <dbReference type="ARBA" id="ARBA00004370"/>
    </source>
</evidence>
<dbReference type="Gene3D" id="3.40.390.10">
    <property type="entry name" value="Collagenase (Catalytic Domain)"/>
    <property type="match status" value="1"/>
</dbReference>
<dbReference type="InterPro" id="IPR001818">
    <property type="entry name" value="Pept_M10_metallopeptidase"/>
</dbReference>
<dbReference type="PROSITE" id="PS00330">
    <property type="entry name" value="HEMOLYSIN_CALCIUM"/>
    <property type="match status" value="4"/>
</dbReference>
<dbReference type="InterPro" id="IPR001343">
    <property type="entry name" value="Hemolysn_Ca-bd"/>
</dbReference>
<dbReference type="Proteomes" id="UP000583454">
    <property type="component" value="Unassembled WGS sequence"/>
</dbReference>
<comment type="subcellular location">
    <subcellularLocation>
        <location evidence="1">Membrane</location>
    </subcellularLocation>
    <subcellularLocation>
        <location evidence="2">Secreted</location>
    </subcellularLocation>
</comment>
<dbReference type="SUPFAM" id="SSF55486">
    <property type="entry name" value="Metalloproteases ('zincins'), catalytic domain"/>
    <property type="match status" value="1"/>
</dbReference>
<keyword evidence="5" id="KW-0800">Toxin</keyword>